<sequence>MNLIISEPEKKIKELRIKVKETTERELIREALRARSFSGIETLRQGMNLIDFALRAKKVMHANNR</sequence>
<dbReference type="RefSeq" id="WP_157833889.1">
    <property type="nucleotide sequence ID" value="NZ_JMIY01000001.1"/>
</dbReference>
<dbReference type="EMBL" id="JMIY01000001">
    <property type="protein sequence ID" value="KCZ73108.1"/>
    <property type="molecule type" value="Genomic_DNA"/>
</dbReference>
<dbReference type="AlphaFoldDB" id="A0A062V990"/>
<protein>
    <submittedName>
        <fullName evidence="1">Uncharacterized protein</fullName>
    </submittedName>
</protein>
<dbReference type="Proteomes" id="UP000027153">
    <property type="component" value="Unassembled WGS sequence"/>
</dbReference>
<name>A0A062V990_9EURY</name>
<accession>A0A062V990</accession>
<keyword evidence="2" id="KW-1185">Reference proteome</keyword>
<organism evidence="1 2">
    <name type="scientific">Candidatus Methanoperedens nitratireducens</name>
    <dbReference type="NCBI Taxonomy" id="1392998"/>
    <lineage>
        <taxon>Archaea</taxon>
        <taxon>Methanobacteriati</taxon>
        <taxon>Methanobacteriota</taxon>
        <taxon>Stenosarchaea group</taxon>
        <taxon>Methanomicrobia</taxon>
        <taxon>Methanosarcinales</taxon>
        <taxon>ANME-2 cluster</taxon>
        <taxon>Candidatus Methanoperedentaceae</taxon>
        <taxon>Candidatus Methanoperedens</taxon>
    </lineage>
</organism>
<reference evidence="1 2" key="1">
    <citation type="journal article" date="2013" name="Nature">
        <title>Anaerobic oxidation of methane coupled to nitrate reduction in a novel archaeal lineage.</title>
        <authorList>
            <person name="Haroon M.F."/>
            <person name="Hu S."/>
            <person name="Shi Y."/>
            <person name="Imelfort M."/>
            <person name="Keller J."/>
            <person name="Hugenholtz P."/>
            <person name="Yuan Z."/>
            <person name="Tyson G.W."/>
        </authorList>
    </citation>
    <scope>NUCLEOTIDE SEQUENCE [LARGE SCALE GENOMIC DNA]</scope>
    <source>
        <strain evidence="1 2">ANME-2d</strain>
    </source>
</reference>
<gene>
    <name evidence="1" type="ORF">ANME2D_00167</name>
</gene>
<comment type="caution">
    <text evidence="1">The sequence shown here is derived from an EMBL/GenBank/DDBJ whole genome shotgun (WGS) entry which is preliminary data.</text>
</comment>
<proteinExistence type="predicted"/>
<evidence type="ECO:0000313" key="2">
    <source>
        <dbReference type="Proteomes" id="UP000027153"/>
    </source>
</evidence>
<evidence type="ECO:0000313" key="1">
    <source>
        <dbReference type="EMBL" id="KCZ73108.1"/>
    </source>
</evidence>